<keyword evidence="10 16" id="KW-1133">Transmembrane helix</keyword>
<keyword evidence="21" id="KW-1185">Reference proteome</keyword>
<keyword evidence="9 15" id="KW-0442">Lipid degradation</keyword>
<evidence type="ECO:0000313" key="20">
    <source>
        <dbReference type="EMBL" id="PWN95620.1"/>
    </source>
</evidence>
<feature type="region of interest" description="Disordered" evidence="17">
    <location>
        <begin position="603"/>
        <end position="678"/>
    </location>
</feature>
<evidence type="ECO:0000256" key="11">
    <source>
        <dbReference type="ARBA" id="ARBA00023098"/>
    </source>
</evidence>
<feature type="domain" description="Cyclic nucleotide-binding" evidence="18">
    <location>
        <begin position="837"/>
        <end position="874"/>
    </location>
</feature>
<feature type="active site" description="Proton acceptor" evidence="15">
    <location>
        <position position="1595"/>
    </location>
</feature>
<sequence length="1748" mass="187184">MSADASGIASRVSAVATQALEPPALAKAGKLNPLAALFDGLRQVIVASLRLTASIVRFSSVTVPSAIYAVLHYSFTLQLNFPSLALLFISSLVATFVWLRYRHLNRYERLREVPLTKDEGFNLHPDVSGTAEDGERGGGFHNYLDEFLQAIRIFGYLDKPVFHELARHLQTRRLIAGDTLSLDSDFSFYIVIDGNVQVYAPTPEGPDGGAAARADGFDDEEHNGYQLLNEVGSGGTLSSLFTILSLFTEDVKLGFGDDEGVRSTGVGANTAGLDGLRRRPGQRPVRSDDTAASHTLLRPGGSQLQLNAAALRNIPSAMSATGAVERLDPLAQLHSARRVSSSRGTDDGETVHEGDGASTVLDPNEHQYASGQPGSSGLRDVSPAPDLLPPAQAAAPFSHFLPSTPAASSSGGRRTAAGTPGSANFSPLLMAEVGRAHSSTTHTTEGRPATPGSILSGFSGLNGNEARGRPSDSMHHEGVGTVARAVTDTTLAVIPAEAFKRLTKRYPNAAAHIVQVILTRLSRVTFHTAHKYLGLTKEVMRTEKHINELACFTLPAAFYEQGGMERLRQRFLPEPNKNARPSKEGSFGAAAADIDDYFRDAKVSRHASSSSRGGMSADTSPELRRKGGREGSGATARPAKTPWGHPDAPLRTPTSRTSVGPGDLFSMTGTDEMGRPSSPLSYLVATPRPRRGTKVDDLGTIAQGRLSTSSERIANFGGRSTEALVSPQGRGSEGAGSESDAASFAGFGTGVLANFDLKDAVMSCIARSIGLAQAPASDSPVASMSASPFINPADAVLQRGVFKSAFSSLSMLDAAMSYEDESSVTGASSAFGVQHADLENEVEVRFFPAGSTLARAGENAAGLFYVIDGFLDVIVPPDVDQKLAEKEFERPAGPKPKAPARHPSTSRPANARSGTIRPESTRRTSPTTTKPPAARASARPSSMGGAPSSSSRIGNALDGTHAGAVPRPANRSRPTGGKTPGPAPAAVPLQHAGPDFGLPENRKEGPRAIYSVGRGGIAGYLSSLLGAPSYVDVVAKTDTYVGVLPAKALERVMERRPIVLLTLCKRLLSLLSPLILQIDSALEWESVNAGQVIYREGDPSDSFYIVINGRLRAITERTGGGVEEIQEYGQGDSVGELDVITRSPRRKTLHAIRDSELARMPMTLFNAISVRHPAITIQISRIIARRVRDEVATKQRQSMPMLQSPPVPGLPDLGRNNLNLKTVAIVPVTRDVPISDFANRLQAAFEDTIGGPTAFLNQSSVMGVLGRHAFNRMGKLKLAGWLAEQEQRYRLVLYVVDTAVSSPWAQTSIRQADCVLLVGFGDDPTTGEYERLLLGIKTTARKELVLLHPERNVPPGATRAWLKSRPWISAHHHVELPGISRSHAAPTSPVDPKAVKALRTLKAKLETRLQRYTSKTSGPVPGRPHHFSDFARLARRLTGKSIGLVLGGGGARGCAHIGFLRALEERGIPVDMVGGTSIGSLVGGLYAKEAEMVTTFGRAKKFAGRMASIWRFVTDLTYPVVSYTTGHEFNRGVFKALGETHIEDMWLPFFCNTTNITWSRMEVHTTGYAWRYIRGSMTLAGLIPPLVDDGHMLVDGGYMDNLPVSVMMAMGAHDVFAVDVGSIDDTSPRSYGDTLSGWWVLINKWNPWSDAHNIPSITDIQGRLTYVSSAKTLEEAKNTPGCFYIKMPVEGTGTMEFAKFTETELLGYDAACRALDGWAKEGSLPTGMSSEIMPGLRRRGVGARRNSV</sequence>
<dbReference type="FunFam" id="2.60.120.10:FF:000062">
    <property type="entry name" value="Lysophospholipase NTE1"/>
    <property type="match status" value="1"/>
</dbReference>
<keyword evidence="6" id="KW-0677">Repeat</keyword>
<dbReference type="Gene3D" id="3.40.1090.10">
    <property type="entry name" value="Cytosolic phospholipase A2 catalytic domain"/>
    <property type="match status" value="2"/>
</dbReference>
<dbReference type="PROSITE" id="PS01237">
    <property type="entry name" value="UPF0028"/>
    <property type="match status" value="1"/>
</dbReference>
<evidence type="ECO:0000256" key="14">
    <source>
        <dbReference type="ARBA" id="ARBA00049531"/>
    </source>
</evidence>
<feature type="domain" description="Cyclic nucleotide-binding" evidence="18">
    <location>
        <begin position="1066"/>
        <end position="1168"/>
    </location>
</feature>
<feature type="region of interest" description="Disordered" evidence="17">
    <location>
        <begin position="887"/>
        <end position="1002"/>
    </location>
</feature>
<evidence type="ECO:0000256" key="13">
    <source>
        <dbReference type="ARBA" id="ARBA00024965"/>
    </source>
</evidence>
<evidence type="ECO:0000256" key="10">
    <source>
        <dbReference type="ARBA" id="ARBA00022989"/>
    </source>
</evidence>
<dbReference type="InterPro" id="IPR001423">
    <property type="entry name" value="LysoPLipase_patatin_CS"/>
</dbReference>
<gene>
    <name evidence="20" type="ORF">FA09DRAFT_322230</name>
</gene>
<keyword evidence="7 15" id="KW-0378">Hydrolase</keyword>
<comment type="function">
    <text evidence="13">Intracellular phospholipase B that catalyzes the double deacylation of phosphatidylcholine (PC) to glycerophosphocholine (GroPCho). Plays an important role in membrane lipid homeostasis. Responsible for the rapid PC turnover in response to inositol, elevated temperatures, or when choline is present in the growth medium.</text>
</comment>
<evidence type="ECO:0000256" key="9">
    <source>
        <dbReference type="ARBA" id="ARBA00022963"/>
    </source>
</evidence>
<dbReference type="InterPro" id="IPR016035">
    <property type="entry name" value="Acyl_Trfase/lysoPLipase"/>
</dbReference>
<dbReference type="OrthoDB" id="421051at2759"/>
<dbReference type="GO" id="GO:0004622">
    <property type="term" value="F:phosphatidylcholine lysophospholipase activity"/>
    <property type="evidence" value="ECO:0007669"/>
    <property type="project" value="UniProtKB-EC"/>
</dbReference>
<dbReference type="Gene3D" id="2.60.120.10">
    <property type="entry name" value="Jelly Rolls"/>
    <property type="match status" value="4"/>
</dbReference>
<organism evidence="20 21">
    <name type="scientific">Tilletiopsis washingtonensis</name>
    <dbReference type="NCBI Taxonomy" id="58919"/>
    <lineage>
        <taxon>Eukaryota</taxon>
        <taxon>Fungi</taxon>
        <taxon>Dikarya</taxon>
        <taxon>Basidiomycota</taxon>
        <taxon>Ustilaginomycotina</taxon>
        <taxon>Exobasidiomycetes</taxon>
        <taxon>Entylomatales</taxon>
        <taxon>Entylomatales incertae sedis</taxon>
        <taxon>Tilletiopsis</taxon>
    </lineage>
</organism>
<feature type="compositionally biased region" description="Basic and acidic residues" evidence="17">
    <location>
        <begin position="344"/>
        <end position="355"/>
    </location>
</feature>
<dbReference type="GeneID" id="37268591"/>
<feature type="compositionally biased region" description="Low complexity" evidence="17">
    <location>
        <begin position="406"/>
        <end position="419"/>
    </location>
</feature>
<dbReference type="FunFam" id="3.40.1090.10:FF:000007">
    <property type="entry name" value="Lysophospholipase NTE1"/>
    <property type="match status" value="1"/>
</dbReference>
<dbReference type="PROSITE" id="PS51635">
    <property type="entry name" value="PNPLA"/>
    <property type="match status" value="1"/>
</dbReference>
<dbReference type="PANTHER" id="PTHR14226">
    <property type="entry name" value="NEUROPATHY TARGET ESTERASE/SWISS CHEESE D.MELANOGASTER"/>
    <property type="match status" value="1"/>
</dbReference>
<feature type="active site" description="Nucleophile" evidence="15">
    <location>
        <position position="1477"/>
    </location>
</feature>
<dbReference type="EMBL" id="KZ819303">
    <property type="protein sequence ID" value="PWN95620.1"/>
    <property type="molecule type" value="Genomic_DNA"/>
</dbReference>
<proteinExistence type="inferred from homology"/>
<evidence type="ECO:0000256" key="5">
    <source>
        <dbReference type="ARBA" id="ARBA00022692"/>
    </source>
</evidence>
<dbReference type="STRING" id="58919.A0A316Z1G3"/>
<dbReference type="Pfam" id="PF00027">
    <property type="entry name" value="cNMP_binding"/>
    <property type="match status" value="1"/>
</dbReference>
<evidence type="ECO:0000256" key="6">
    <source>
        <dbReference type="ARBA" id="ARBA00022737"/>
    </source>
</evidence>
<dbReference type="GO" id="GO:0046470">
    <property type="term" value="P:phosphatidylcholine metabolic process"/>
    <property type="evidence" value="ECO:0007669"/>
    <property type="project" value="InterPro"/>
</dbReference>
<comment type="catalytic activity">
    <reaction evidence="14 16">
        <text>a 1-acyl-sn-glycero-3-phosphocholine + H2O = sn-glycerol 3-phosphocholine + a fatty acid + H(+)</text>
        <dbReference type="Rhea" id="RHEA:15177"/>
        <dbReference type="ChEBI" id="CHEBI:15377"/>
        <dbReference type="ChEBI" id="CHEBI:15378"/>
        <dbReference type="ChEBI" id="CHEBI:16870"/>
        <dbReference type="ChEBI" id="CHEBI:28868"/>
        <dbReference type="ChEBI" id="CHEBI:58168"/>
        <dbReference type="EC" id="3.1.1.5"/>
    </reaction>
</comment>
<dbReference type="PANTHER" id="PTHR14226:SF29">
    <property type="entry name" value="NEUROPATHY TARGET ESTERASE SWS"/>
    <property type="match status" value="1"/>
</dbReference>
<evidence type="ECO:0000256" key="3">
    <source>
        <dbReference type="ARBA" id="ARBA00013274"/>
    </source>
</evidence>
<feature type="short sequence motif" description="GXGXXG" evidence="15">
    <location>
        <begin position="1448"/>
        <end position="1453"/>
    </location>
</feature>
<dbReference type="CDD" id="cd00038">
    <property type="entry name" value="CAP_ED"/>
    <property type="match status" value="2"/>
</dbReference>
<evidence type="ECO:0000256" key="17">
    <source>
        <dbReference type="SAM" id="MobiDB-lite"/>
    </source>
</evidence>
<evidence type="ECO:0000256" key="7">
    <source>
        <dbReference type="ARBA" id="ARBA00022801"/>
    </source>
</evidence>
<dbReference type="SMART" id="SM00100">
    <property type="entry name" value="cNMP"/>
    <property type="match status" value="1"/>
</dbReference>
<evidence type="ECO:0000256" key="1">
    <source>
        <dbReference type="ARBA" id="ARBA00004477"/>
    </source>
</evidence>
<keyword evidence="8 16" id="KW-0256">Endoplasmic reticulum</keyword>
<evidence type="ECO:0000256" key="2">
    <source>
        <dbReference type="ARBA" id="ARBA00006636"/>
    </source>
</evidence>
<feature type="compositionally biased region" description="Low complexity" evidence="17">
    <location>
        <begin position="383"/>
        <end position="396"/>
    </location>
</feature>
<feature type="short sequence motif" description="GXSXG" evidence="15">
    <location>
        <begin position="1475"/>
        <end position="1479"/>
    </location>
</feature>
<dbReference type="GO" id="GO:0016042">
    <property type="term" value="P:lipid catabolic process"/>
    <property type="evidence" value="ECO:0007669"/>
    <property type="project" value="UniProtKB-UniRule"/>
</dbReference>
<feature type="short sequence motif" description="DGA/G" evidence="15">
    <location>
        <begin position="1595"/>
        <end position="1597"/>
    </location>
</feature>
<keyword evidence="5 16" id="KW-0812">Transmembrane</keyword>
<evidence type="ECO:0000256" key="12">
    <source>
        <dbReference type="ARBA" id="ARBA00023136"/>
    </source>
</evidence>
<evidence type="ECO:0000256" key="8">
    <source>
        <dbReference type="ARBA" id="ARBA00022824"/>
    </source>
</evidence>
<feature type="transmembrane region" description="Helical" evidence="16">
    <location>
        <begin position="81"/>
        <end position="101"/>
    </location>
</feature>
<feature type="region of interest" description="Disordered" evidence="17">
    <location>
        <begin position="263"/>
        <end position="300"/>
    </location>
</feature>
<dbReference type="RefSeq" id="XP_025595899.1">
    <property type="nucleotide sequence ID" value="XM_025741047.1"/>
</dbReference>
<dbReference type="Pfam" id="PF24179">
    <property type="entry name" value="NTE_Ploop"/>
    <property type="match status" value="1"/>
</dbReference>
<dbReference type="InterPro" id="IPR056556">
    <property type="entry name" value="NTE1_P-loop_dom"/>
</dbReference>
<evidence type="ECO:0000259" key="19">
    <source>
        <dbReference type="PROSITE" id="PS51635"/>
    </source>
</evidence>
<dbReference type="InterPro" id="IPR000595">
    <property type="entry name" value="cNMP-bd_dom"/>
</dbReference>
<feature type="compositionally biased region" description="Basic and acidic residues" evidence="17">
    <location>
        <begin position="466"/>
        <end position="476"/>
    </location>
</feature>
<dbReference type="InterPro" id="IPR014710">
    <property type="entry name" value="RmlC-like_jellyroll"/>
</dbReference>
<feature type="domain" description="PNPLA" evidence="19">
    <location>
        <begin position="1444"/>
        <end position="1608"/>
    </location>
</feature>
<name>A0A316Z1G3_9BASI</name>
<reference evidence="20 21" key="1">
    <citation type="journal article" date="2018" name="Mol. Biol. Evol.">
        <title>Broad Genomic Sampling Reveals a Smut Pathogenic Ancestry of the Fungal Clade Ustilaginomycotina.</title>
        <authorList>
            <person name="Kijpornyongpan T."/>
            <person name="Mondo S.J."/>
            <person name="Barry K."/>
            <person name="Sandor L."/>
            <person name="Lee J."/>
            <person name="Lipzen A."/>
            <person name="Pangilinan J."/>
            <person name="LaButti K."/>
            <person name="Hainaut M."/>
            <person name="Henrissat B."/>
            <person name="Grigoriev I.V."/>
            <person name="Spatafora J.W."/>
            <person name="Aime M.C."/>
        </authorList>
    </citation>
    <scope>NUCLEOTIDE SEQUENCE [LARGE SCALE GENOMIC DNA]</scope>
    <source>
        <strain evidence="20 21">MCA 4186</strain>
    </source>
</reference>
<dbReference type="GO" id="GO:0005789">
    <property type="term" value="C:endoplasmic reticulum membrane"/>
    <property type="evidence" value="ECO:0007669"/>
    <property type="project" value="UniProtKB-SubCell"/>
</dbReference>
<evidence type="ECO:0000256" key="4">
    <source>
        <dbReference type="ARBA" id="ARBA00018317"/>
    </source>
</evidence>
<keyword evidence="11 15" id="KW-0443">Lipid metabolism</keyword>
<feature type="compositionally biased region" description="Low complexity" evidence="17">
    <location>
        <begin position="923"/>
        <end position="952"/>
    </location>
</feature>
<dbReference type="InterPro" id="IPR002641">
    <property type="entry name" value="PNPLA_dom"/>
</dbReference>
<dbReference type="EC" id="3.1.1.5" evidence="3 16"/>
<feature type="compositionally biased region" description="Polar residues" evidence="17">
    <location>
        <begin position="606"/>
        <end position="619"/>
    </location>
</feature>
<dbReference type="SUPFAM" id="SSF52151">
    <property type="entry name" value="FabD/lysophospholipase-like"/>
    <property type="match status" value="1"/>
</dbReference>
<dbReference type="Proteomes" id="UP000245946">
    <property type="component" value="Unassembled WGS sequence"/>
</dbReference>
<protein>
    <recommendedName>
        <fullName evidence="4 16">Lysophospholipase NTE1</fullName>
        <ecNumber evidence="3 16">3.1.1.5</ecNumber>
    </recommendedName>
    <alternativeName>
        <fullName evidence="16">Intracellular phospholipase B</fullName>
    </alternativeName>
</protein>
<evidence type="ECO:0000259" key="18">
    <source>
        <dbReference type="PROSITE" id="PS50042"/>
    </source>
</evidence>
<evidence type="ECO:0000313" key="21">
    <source>
        <dbReference type="Proteomes" id="UP000245946"/>
    </source>
</evidence>
<comment type="subcellular location">
    <subcellularLocation>
        <location evidence="1">Endoplasmic reticulum membrane</location>
        <topology evidence="1">Multi-pass membrane protein</topology>
    </subcellularLocation>
</comment>
<evidence type="ECO:0000256" key="16">
    <source>
        <dbReference type="RuleBase" id="RU362043"/>
    </source>
</evidence>
<dbReference type="Pfam" id="PF01734">
    <property type="entry name" value="Patatin"/>
    <property type="match status" value="1"/>
</dbReference>
<evidence type="ECO:0000256" key="15">
    <source>
        <dbReference type="PROSITE-ProRule" id="PRU01161"/>
    </source>
</evidence>
<dbReference type="PROSITE" id="PS50042">
    <property type="entry name" value="CNMP_BINDING_3"/>
    <property type="match status" value="2"/>
</dbReference>
<dbReference type="InterPro" id="IPR018490">
    <property type="entry name" value="cNMP-bd_dom_sf"/>
</dbReference>
<dbReference type="InterPro" id="IPR050301">
    <property type="entry name" value="NTE"/>
</dbReference>
<accession>A0A316Z1G3</accession>
<feature type="region of interest" description="Disordered" evidence="17">
    <location>
        <begin position="334"/>
        <end position="476"/>
    </location>
</feature>
<dbReference type="SUPFAM" id="SSF51206">
    <property type="entry name" value="cAMP-binding domain-like"/>
    <property type="match status" value="3"/>
</dbReference>
<comment type="similarity">
    <text evidence="2 16">Belongs to the NTE family.</text>
</comment>
<keyword evidence="12 16" id="KW-0472">Membrane</keyword>